<sequence>MMHRTFRLAAFAAALLAAAVVVAPAPVRAAAPAEAPTPPPDLCRAATQREEGYRSMPANLLSAISLVESGRWDKARGGRVAWPWTVMAEGRGRYLPSKEEAIAEVQRLKAKGVRNIDVGCMQVNLHWHGEAFDSLEEAFDPRANAAYAAEFLTNLYAETRDWDTAAAYYHSRTPERAEYYSGKVKVALAELEGQPRAPEIDETLVRMAAIRRQIDERAQALKEKNELQKQIREAQLATARHFAETWRERRMQQYKEKRLEQEVDEILNRLGPAPQKGAAR</sequence>
<evidence type="ECO:0000313" key="6">
    <source>
        <dbReference type="Proteomes" id="UP000219621"/>
    </source>
</evidence>
<gene>
    <name evidence="5" type="ORF">SAMN05421508_102141</name>
</gene>
<name>A0A286GA46_9PROT</name>
<dbReference type="InterPro" id="IPR023346">
    <property type="entry name" value="Lysozyme-like_dom_sf"/>
</dbReference>
<dbReference type="InterPro" id="IPR008258">
    <property type="entry name" value="Transglycosylase_SLT_dom_1"/>
</dbReference>
<feature type="coiled-coil region" evidence="2">
    <location>
        <begin position="210"/>
        <end position="237"/>
    </location>
</feature>
<evidence type="ECO:0000259" key="4">
    <source>
        <dbReference type="Pfam" id="PF01464"/>
    </source>
</evidence>
<keyword evidence="6" id="KW-1185">Reference proteome</keyword>
<feature type="signal peptide" evidence="3">
    <location>
        <begin position="1"/>
        <end position="29"/>
    </location>
</feature>
<evidence type="ECO:0000313" key="5">
    <source>
        <dbReference type="EMBL" id="SOD91854.1"/>
    </source>
</evidence>
<dbReference type="Pfam" id="PF01464">
    <property type="entry name" value="SLT"/>
    <property type="match status" value="1"/>
</dbReference>
<dbReference type="AlphaFoldDB" id="A0A286GA46"/>
<organism evidence="5 6">
    <name type="scientific">Caenispirillum bisanense</name>
    <dbReference type="NCBI Taxonomy" id="414052"/>
    <lineage>
        <taxon>Bacteria</taxon>
        <taxon>Pseudomonadati</taxon>
        <taxon>Pseudomonadota</taxon>
        <taxon>Alphaproteobacteria</taxon>
        <taxon>Rhodospirillales</taxon>
        <taxon>Novispirillaceae</taxon>
        <taxon>Caenispirillum</taxon>
    </lineage>
</organism>
<reference evidence="5 6" key="1">
    <citation type="submission" date="2017-09" db="EMBL/GenBank/DDBJ databases">
        <authorList>
            <person name="Ehlers B."/>
            <person name="Leendertz F.H."/>
        </authorList>
    </citation>
    <scope>NUCLEOTIDE SEQUENCE [LARGE SCALE GENOMIC DNA]</scope>
    <source>
        <strain evidence="5 6">USBA 140</strain>
    </source>
</reference>
<keyword evidence="3" id="KW-0732">Signal</keyword>
<dbReference type="EMBL" id="OCNJ01000002">
    <property type="protein sequence ID" value="SOD91854.1"/>
    <property type="molecule type" value="Genomic_DNA"/>
</dbReference>
<dbReference type="RefSeq" id="WP_245913376.1">
    <property type="nucleotide sequence ID" value="NZ_OCNJ01000002.1"/>
</dbReference>
<feature type="chain" id="PRO_5012109016" evidence="3">
    <location>
        <begin position="30"/>
        <end position="280"/>
    </location>
</feature>
<dbReference type="SUPFAM" id="SSF53955">
    <property type="entry name" value="Lysozyme-like"/>
    <property type="match status" value="1"/>
</dbReference>
<evidence type="ECO:0000256" key="1">
    <source>
        <dbReference type="ARBA" id="ARBA00009387"/>
    </source>
</evidence>
<protein>
    <submittedName>
        <fullName evidence="5">Transglycosylase SLT domain-containing protein</fullName>
    </submittedName>
</protein>
<dbReference type="Proteomes" id="UP000219621">
    <property type="component" value="Unassembled WGS sequence"/>
</dbReference>
<evidence type="ECO:0000256" key="2">
    <source>
        <dbReference type="SAM" id="Coils"/>
    </source>
</evidence>
<feature type="domain" description="Transglycosylase SLT" evidence="4">
    <location>
        <begin position="54"/>
        <end position="170"/>
    </location>
</feature>
<keyword evidence="2" id="KW-0175">Coiled coil</keyword>
<comment type="similarity">
    <text evidence="1">Belongs to the virb1 family.</text>
</comment>
<accession>A0A286GA46</accession>
<proteinExistence type="inferred from homology"/>
<evidence type="ECO:0000256" key="3">
    <source>
        <dbReference type="SAM" id="SignalP"/>
    </source>
</evidence>
<dbReference type="Gene3D" id="1.10.530.10">
    <property type="match status" value="1"/>
</dbReference>